<evidence type="ECO:0000313" key="3">
    <source>
        <dbReference type="WBParaSite" id="Minc3s00083g03987"/>
    </source>
</evidence>
<keyword evidence="2" id="KW-1185">Reference proteome</keyword>
<organism evidence="2 3">
    <name type="scientific">Meloidogyne incognita</name>
    <name type="common">Southern root-knot nematode worm</name>
    <name type="synonym">Oxyuris incognita</name>
    <dbReference type="NCBI Taxonomy" id="6306"/>
    <lineage>
        <taxon>Eukaryota</taxon>
        <taxon>Metazoa</taxon>
        <taxon>Ecdysozoa</taxon>
        <taxon>Nematoda</taxon>
        <taxon>Chromadorea</taxon>
        <taxon>Rhabditida</taxon>
        <taxon>Tylenchina</taxon>
        <taxon>Tylenchomorpha</taxon>
        <taxon>Tylenchoidea</taxon>
        <taxon>Meloidogynidae</taxon>
        <taxon>Meloidogyninae</taxon>
        <taxon>Meloidogyne</taxon>
        <taxon>Meloidogyne incognita group</taxon>
    </lineage>
</organism>
<proteinExistence type="predicted"/>
<feature type="transmembrane region" description="Helical" evidence="1">
    <location>
        <begin position="83"/>
        <end position="103"/>
    </location>
</feature>
<accession>A0A914KTD1</accession>
<name>A0A914KTD1_MELIC</name>
<reference evidence="3" key="1">
    <citation type="submission" date="2022-11" db="UniProtKB">
        <authorList>
            <consortium name="WormBaseParasite"/>
        </authorList>
    </citation>
    <scope>IDENTIFICATION</scope>
</reference>
<keyword evidence="1" id="KW-0812">Transmembrane</keyword>
<evidence type="ECO:0000256" key="1">
    <source>
        <dbReference type="SAM" id="Phobius"/>
    </source>
</evidence>
<keyword evidence="1" id="KW-1133">Transmembrane helix</keyword>
<sequence length="132" mass="15276">MAGVFLIVMSIETYEAMSKMFRVIIIQRLQIQQTNILEGMALNFSRLTDTIHSIRNDISALIPQSDLDRDWQLAIRRLEICSLVFYISLLVATMLLFFFHDWYCYIGYNPCGQQNLNCPWLASDPSLTSCLN</sequence>
<dbReference type="Proteomes" id="UP000887563">
    <property type="component" value="Unplaced"/>
</dbReference>
<dbReference type="WBParaSite" id="Minc3s00083g03987">
    <property type="protein sequence ID" value="Minc3s00083g03987"/>
    <property type="gene ID" value="Minc3s00083g03987"/>
</dbReference>
<evidence type="ECO:0000313" key="2">
    <source>
        <dbReference type="Proteomes" id="UP000887563"/>
    </source>
</evidence>
<protein>
    <submittedName>
        <fullName evidence="3">Uncharacterized protein</fullName>
    </submittedName>
</protein>
<dbReference type="AlphaFoldDB" id="A0A914KTD1"/>
<keyword evidence="1" id="KW-0472">Membrane</keyword>